<comment type="caution">
    <text evidence="3">The sequence shown here is derived from an EMBL/GenBank/DDBJ whole genome shotgun (WGS) entry which is preliminary data.</text>
</comment>
<dbReference type="Proteomes" id="UP000291422">
    <property type="component" value="Unassembled WGS sequence"/>
</dbReference>
<dbReference type="Pfam" id="PF16187">
    <property type="entry name" value="Peptidase_M16_M"/>
    <property type="match status" value="1"/>
</dbReference>
<evidence type="ECO:0000259" key="2">
    <source>
        <dbReference type="Pfam" id="PF16187"/>
    </source>
</evidence>
<dbReference type="VEuPathDB" id="FungiDB:CC77DRAFT_948948"/>
<evidence type="ECO:0000313" key="4">
    <source>
        <dbReference type="Proteomes" id="UP000291422"/>
    </source>
</evidence>
<organism evidence="3 4">
    <name type="scientific">Alternaria alternata</name>
    <name type="common">Alternaria rot fungus</name>
    <name type="synonym">Torula alternata</name>
    <dbReference type="NCBI Taxonomy" id="5599"/>
    <lineage>
        <taxon>Eukaryota</taxon>
        <taxon>Fungi</taxon>
        <taxon>Dikarya</taxon>
        <taxon>Ascomycota</taxon>
        <taxon>Pezizomycotina</taxon>
        <taxon>Dothideomycetes</taxon>
        <taxon>Pleosporomycetidae</taxon>
        <taxon>Pleosporales</taxon>
        <taxon>Pleosporineae</taxon>
        <taxon>Pleosporaceae</taxon>
        <taxon>Alternaria</taxon>
        <taxon>Alternaria sect. Alternaria</taxon>
        <taxon>Alternaria alternata complex</taxon>
    </lineage>
</organism>
<dbReference type="InterPro" id="IPR050626">
    <property type="entry name" value="Peptidase_M16"/>
</dbReference>
<dbReference type="GO" id="GO:0005829">
    <property type="term" value="C:cytosol"/>
    <property type="evidence" value="ECO:0007669"/>
    <property type="project" value="TreeGrafter"/>
</dbReference>
<dbReference type="GO" id="GO:0004222">
    <property type="term" value="F:metalloendopeptidase activity"/>
    <property type="evidence" value="ECO:0007669"/>
    <property type="project" value="TreeGrafter"/>
</dbReference>
<protein>
    <recommendedName>
        <fullName evidence="2">Peptidase M16 middle/third domain-containing protein</fullName>
    </recommendedName>
</protein>
<dbReference type="GO" id="GO:0005739">
    <property type="term" value="C:mitochondrion"/>
    <property type="evidence" value="ECO:0007669"/>
    <property type="project" value="TreeGrafter"/>
</dbReference>
<dbReference type="GO" id="GO:0043171">
    <property type="term" value="P:peptide catabolic process"/>
    <property type="evidence" value="ECO:0007669"/>
    <property type="project" value="TreeGrafter"/>
</dbReference>
<proteinExistence type="predicted"/>
<feature type="domain" description="Peptidase M16 middle/third" evidence="2">
    <location>
        <begin position="1"/>
        <end position="68"/>
    </location>
</feature>
<gene>
    <name evidence="3" type="ORF">AA0117_g13043</name>
</gene>
<dbReference type="AlphaFoldDB" id="A0A4Q4MUW8"/>
<evidence type="ECO:0000313" key="3">
    <source>
        <dbReference type="EMBL" id="RYN60637.1"/>
    </source>
</evidence>
<dbReference type="InterPro" id="IPR032632">
    <property type="entry name" value="Peptidase_M16_M"/>
</dbReference>
<reference evidence="4" key="1">
    <citation type="journal article" date="2019" name="bioRxiv">
        <title>Genomics, evolutionary history and diagnostics of the Alternaria alternata species group including apple and Asian pear pathotypes.</title>
        <authorList>
            <person name="Armitage A.D."/>
            <person name="Cockerton H.M."/>
            <person name="Sreenivasaprasad S."/>
            <person name="Woodhall J.W."/>
            <person name="Lane C.R."/>
            <person name="Harrison R.J."/>
            <person name="Clarkson J.P."/>
        </authorList>
    </citation>
    <scope>NUCLEOTIDE SEQUENCE [LARGE SCALE GENOMIC DNA]</scope>
    <source>
        <strain evidence="4">FERA 1177</strain>
    </source>
</reference>
<dbReference type="GO" id="GO:0046872">
    <property type="term" value="F:metal ion binding"/>
    <property type="evidence" value="ECO:0007669"/>
    <property type="project" value="UniProtKB-KW"/>
</dbReference>
<name>A0A4Q4MUW8_ALTAL</name>
<dbReference type="SUPFAM" id="SSF63411">
    <property type="entry name" value="LuxS/MPP-like metallohydrolase"/>
    <property type="match status" value="1"/>
</dbReference>
<dbReference type="GO" id="GO:0051603">
    <property type="term" value="P:proteolysis involved in protein catabolic process"/>
    <property type="evidence" value="ECO:0007669"/>
    <property type="project" value="TreeGrafter"/>
</dbReference>
<dbReference type="Gene3D" id="3.30.830.10">
    <property type="entry name" value="Metalloenzyme, LuxS/M16 peptidase-like"/>
    <property type="match status" value="1"/>
</dbReference>
<keyword evidence="1" id="KW-0479">Metal-binding</keyword>
<evidence type="ECO:0000256" key="1">
    <source>
        <dbReference type="ARBA" id="ARBA00022723"/>
    </source>
</evidence>
<sequence length="70" mass="8368">MTIVSQDFPDSWNQKEKWYGTEYKVEKIPEDFLAGMREAFESKSRPAELHLSYKNEFIPTRPEVEKKDIE</sequence>
<dbReference type="PANTHER" id="PTHR43690">
    <property type="entry name" value="NARDILYSIN"/>
    <property type="match status" value="1"/>
</dbReference>
<accession>A0A4Q4MUW8</accession>
<dbReference type="InterPro" id="IPR011249">
    <property type="entry name" value="Metalloenz_LuxS/M16"/>
</dbReference>
<dbReference type="PANTHER" id="PTHR43690:SF18">
    <property type="entry name" value="INSULIN-DEGRADING ENZYME-RELATED"/>
    <property type="match status" value="1"/>
</dbReference>
<dbReference type="EMBL" id="PDXD01000120">
    <property type="protein sequence ID" value="RYN60637.1"/>
    <property type="molecule type" value="Genomic_DNA"/>
</dbReference>